<keyword evidence="3" id="KW-1185">Reference proteome</keyword>
<dbReference type="SMART" id="SM00421">
    <property type="entry name" value="HTH_LUXR"/>
    <property type="match status" value="1"/>
</dbReference>
<gene>
    <name evidence="2" type="ORF">Snoj_73340</name>
</gene>
<dbReference type="PANTHER" id="PTHR34293">
    <property type="entry name" value="HTH-TYPE TRANSCRIPTIONAL REGULATOR TRMBL2"/>
    <property type="match status" value="1"/>
</dbReference>
<name>A0ABQ3SZ61_9ACTN</name>
<comment type="caution">
    <text evidence="2">The sequence shown here is derived from an EMBL/GenBank/DDBJ whole genome shotgun (WGS) entry which is preliminary data.</text>
</comment>
<evidence type="ECO:0000313" key="2">
    <source>
        <dbReference type="EMBL" id="GHI73416.1"/>
    </source>
</evidence>
<dbReference type="InterPro" id="IPR000792">
    <property type="entry name" value="Tscrpt_reg_LuxR_C"/>
</dbReference>
<dbReference type="GeneID" id="95591648"/>
<organism evidence="2 3">
    <name type="scientific">Streptomyces nojiriensis</name>
    <dbReference type="NCBI Taxonomy" id="66374"/>
    <lineage>
        <taxon>Bacteria</taxon>
        <taxon>Bacillati</taxon>
        <taxon>Actinomycetota</taxon>
        <taxon>Actinomycetes</taxon>
        <taxon>Kitasatosporales</taxon>
        <taxon>Streptomycetaceae</taxon>
        <taxon>Streptomyces</taxon>
    </lineage>
</organism>
<dbReference type="InterPro" id="IPR016032">
    <property type="entry name" value="Sig_transdc_resp-reg_C-effctor"/>
</dbReference>
<dbReference type="InterPro" id="IPR051797">
    <property type="entry name" value="TrmB-like"/>
</dbReference>
<dbReference type="Pfam" id="PF13384">
    <property type="entry name" value="HTH_23"/>
    <property type="match status" value="1"/>
</dbReference>
<dbReference type="SUPFAM" id="SSF46894">
    <property type="entry name" value="C-terminal effector domain of the bipartite response regulators"/>
    <property type="match status" value="1"/>
</dbReference>
<evidence type="ECO:0000313" key="3">
    <source>
        <dbReference type="Proteomes" id="UP000613974"/>
    </source>
</evidence>
<dbReference type="EMBL" id="BNEC01000005">
    <property type="protein sequence ID" value="GHI73416.1"/>
    <property type="molecule type" value="Genomic_DNA"/>
</dbReference>
<sequence length="335" mass="36260">MLDVLGLDRLTEAVYRAMLSHPRDDAKTLAGLLGISEEAVHEAWERLSGLSLVQYPADGPAGASPAPRAVSPEVGLEYLLTRRQAELAVENQRIAGARAAAQQLISEYEDLRPVGAPVSVEHLADVDEVRTRLAVLTENVRTEVMVFAPGGAQTEANMAASRPLNERLLGRGVTMRTIYLDSVRNNPASEAHAKWLTELGGQVRTIAVLPLRMTIVDRTTAVLPVNSEDSGEGAVALTGQGTLTALCTLFETVWENARPLGQAPRRDESELDHQEAASLRLLAEGHTDEGIAKRLGVSHRTARRIATVLMERLGARSRFEAGVRAVQRGWLPPDA</sequence>
<proteinExistence type="predicted"/>
<evidence type="ECO:0000259" key="1">
    <source>
        <dbReference type="PROSITE" id="PS50043"/>
    </source>
</evidence>
<protein>
    <recommendedName>
        <fullName evidence="1">HTH luxR-type domain-containing protein</fullName>
    </recommendedName>
</protein>
<dbReference type="InterPro" id="IPR036388">
    <property type="entry name" value="WH-like_DNA-bd_sf"/>
</dbReference>
<accession>A0ABQ3SZ61</accession>
<dbReference type="Proteomes" id="UP000613974">
    <property type="component" value="Unassembled WGS sequence"/>
</dbReference>
<feature type="domain" description="HTH luxR-type" evidence="1">
    <location>
        <begin position="264"/>
        <end position="329"/>
    </location>
</feature>
<reference evidence="3" key="1">
    <citation type="submission" date="2023-07" db="EMBL/GenBank/DDBJ databases">
        <title>Whole genome shotgun sequence of Streptomyces nojiriensis NBRC 13794.</title>
        <authorList>
            <person name="Komaki H."/>
            <person name="Tamura T."/>
        </authorList>
    </citation>
    <scope>NUCLEOTIDE SEQUENCE [LARGE SCALE GENOMIC DNA]</scope>
    <source>
        <strain evidence="3">NBRC 13794</strain>
    </source>
</reference>
<dbReference type="PANTHER" id="PTHR34293:SF1">
    <property type="entry name" value="HTH-TYPE TRANSCRIPTIONAL REGULATOR TRMBL2"/>
    <property type="match status" value="1"/>
</dbReference>
<dbReference type="RefSeq" id="WP_189743931.1">
    <property type="nucleotide sequence ID" value="NZ_BMRL01000014.1"/>
</dbReference>
<dbReference type="PROSITE" id="PS50043">
    <property type="entry name" value="HTH_LUXR_2"/>
    <property type="match status" value="1"/>
</dbReference>
<dbReference type="Gene3D" id="1.10.10.10">
    <property type="entry name" value="Winged helix-like DNA-binding domain superfamily/Winged helix DNA-binding domain"/>
    <property type="match status" value="1"/>
</dbReference>